<evidence type="ECO:0008006" key="4">
    <source>
        <dbReference type="Google" id="ProtNLM"/>
    </source>
</evidence>
<feature type="region of interest" description="Disordered" evidence="1">
    <location>
        <begin position="1"/>
        <end position="39"/>
    </location>
</feature>
<organism evidence="2 3">
    <name type="scientific">Abyssobacteria bacterium (strain SURF_5)</name>
    <dbReference type="NCBI Taxonomy" id="2093360"/>
    <lineage>
        <taxon>Bacteria</taxon>
        <taxon>Pseudomonadati</taxon>
        <taxon>Candidatus Hydrogenedentota</taxon>
        <taxon>Candidatus Abyssobacteria</taxon>
    </lineage>
</organism>
<protein>
    <recommendedName>
        <fullName evidence="4">Flagellar biosynthesis anti-sigma factor FlgM</fullName>
    </recommendedName>
</protein>
<comment type="caution">
    <text evidence="2">The sequence shown here is derived from an EMBL/GenBank/DDBJ whole genome shotgun (WGS) entry which is preliminary data.</text>
</comment>
<reference evidence="2 3" key="1">
    <citation type="journal article" date="2017" name="ISME J.">
        <title>Energy and carbon metabolisms in a deep terrestrial subsurface fluid microbial community.</title>
        <authorList>
            <person name="Momper L."/>
            <person name="Jungbluth S.P."/>
            <person name="Lee M.D."/>
            <person name="Amend J.P."/>
        </authorList>
    </citation>
    <scope>NUCLEOTIDE SEQUENCE [LARGE SCALE GENOMIC DNA]</scope>
    <source>
        <strain evidence="2">SURF_5</strain>
    </source>
</reference>
<proteinExistence type="predicted"/>
<accession>A0A3A4P3B8</accession>
<dbReference type="Proteomes" id="UP000265882">
    <property type="component" value="Unassembled WGS sequence"/>
</dbReference>
<feature type="compositionally biased region" description="Basic and acidic residues" evidence="1">
    <location>
        <begin position="1"/>
        <end position="10"/>
    </location>
</feature>
<feature type="compositionally biased region" description="Basic and acidic residues" evidence="1">
    <location>
        <begin position="18"/>
        <end position="32"/>
    </location>
</feature>
<dbReference type="AlphaFoldDB" id="A0A3A4P3B8"/>
<evidence type="ECO:0000256" key="1">
    <source>
        <dbReference type="SAM" id="MobiDB-lite"/>
    </source>
</evidence>
<dbReference type="InterPro" id="IPR035890">
    <property type="entry name" value="Anti-sigma-28_factor_FlgM_sf"/>
</dbReference>
<dbReference type="EMBL" id="QZKU01000042">
    <property type="protein sequence ID" value="RJP23850.1"/>
    <property type="molecule type" value="Genomic_DNA"/>
</dbReference>
<name>A0A3A4P3B8_ABYX5</name>
<gene>
    <name evidence="2" type="ORF">C4520_05255</name>
</gene>
<evidence type="ECO:0000313" key="2">
    <source>
        <dbReference type="EMBL" id="RJP23850.1"/>
    </source>
</evidence>
<dbReference type="SUPFAM" id="SSF101498">
    <property type="entry name" value="Anti-sigma factor FlgM"/>
    <property type="match status" value="1"/>
</dbReference>
<evidence type="ECO:0000313" key="3">
    <source>
        <dbReference type="Proteomes" id="UP000265882"/>
    </source>
</evidence>
<sequence length="97" mass="11153">MDINRIDGVHEPSLNQARQEEQRRRSTEDVRPADQVNISPEAQKAADVARYVSLAKKLPDVRPEKLAEAKERLDAQSVQDDENIYRTVARRMLDDLL</sequence>